<evidence type="ECO:0000256" key="5">
    <source>
        <dbReference type="ARBA" id="ARBA00022989"/>
    </source>
</evidence>
<dbReference type="Pfam" id="PF01105">
    <property type="entry name" value="EMP24_GP25L"/>
    <property type="match status" value="1"/>
</dbReference>
<evidence type="ECO:0000256" key="2">
    <source>
        <dbReference type="ARBA" id="ARBA00007104"/>
    </source>
</evidence>
<feature type="transmembrane region" description="Helical" evidence="9">
    <location>
        <begin position="189"/>
        <end position="211"/>
    </location>
</feature>
<evidence type="ECO:0000256" key="6">
    <source>
        <dbReference type="ARBA" id="ARBA00023136"/>
    </source>
</evidence>
<dbReference type="InterPro" id="IPR009038">
    <property type="entry name" value="GOLD_dom"/>
</dbReference>
<keyword evidence="5 9" id="KW-1133">Transmembrane helix</keyword>
<evidence type="ECO:0000256" key="4">
    <source>
        <dbReference type="ARBA" id="ARBA00022729"/>
    </source>
</evidence>
<evidence type="ECO:0000256" key="1">
    <source>
        <dbReference type="ARBA" id="ARBA00004479"/>
    </source>
</evidence>
<dbReference type="AlphaFoldDB" id="A0A1E1J5Y6"/>
<sequence length="221" mass="24270">MSLKVLQRPLTAVGAVVIFLVLLASSAAVQSARADDGSLAVQVAAGREVCFYEDAPGVGVNMFLHYIVTTGGAMDINCKIVAPDMSIVWDADRSTENRVLFKSRMPGSYAFCFSNRMSTVTEKVVSFSVMVGNGNAEDVMRPKGAKSDSLHRSIMRLQQGLREIEELQQVLRTRERTHRATTEVANTRVVVFCILESIFIVGMGVGSVIYLRQIFATKRMV</sequence>
<evidence type="ECO:0000256" key="7">
    <source>
        <dbReference type="ARBA" id="ARBA00037847"/>
    </source>
</evidence>
<dbReference type="InterPro" id="IPR036598">
    <property type="entry name" value="GOLD_dom_sf"/>
</dbReference>
<dbReference type="GO" id="GO:0012505">
    <property type="term" value="C:endomembrane system"/>
    <property type="evidence" value="ECO:0007669"/>
    <property type="project" value="UniProtKB-SubCell"/>
</dbReference>
<protein>
    <submittedName>
        <fullName evidence="12">Cop-coated vesicle membrane protein p24, putative,ER--golgi transport protein p24,putative</fullName>
    </submittedName>
</protein>
<feature type="signal peptide" evidence="10">
    <location>
        <begin position="1"/>
        <end position="34"/>
    </location>
</feature>
<keyword evidence="3 8" id="KW-0812">Transmembrane</keyword>
<dbReference type="PROSITE" id="PS50866">
    <property type="entry name" value="GOLD"/>
    <property type="match status" value="1"/>
</dbReference>
<comment type="similarity">
    <text evidence="2 8">Belongs to the EMP24/GP25L family.</text>
</comment>
<gene>
    <name evidence="12" type="primary">LgM4147LRVhigh.32.01870.00440</name>
    <name evidence="12" type="ORF">BN36_3257640</name>
</gene>
<comment type="subcellular location">
    <subcellularLocation>
        <location evidence="7">Endomembrane system</location>
        <topology evidence="7">Single-pass membrane protein</topology>
    </subcellularLocation>
    <subcellularLocation>
        <location evidence="1 8">Membrane</location>
        <topology evidence="1 8">Single-pass type I membrane protein</topology>
    </subcellularLocation>
</comment>
<feature type="domain" description="GOLD" evidence="11">
    <location>
        <begin position="48"/>
        <end position="131"/>
    </location>
</feature>
<organism evidence="12">
    <name type="scientific">Leishmania guyanensis</name>
    <dbReference type="NCBI Taxonomy" id="5670"/>
    <lineage>
        <taxon>Eukaryota</taxon>
        <taxon>Discoba</taxon>
        <taxon>Euglenozoa</taxon>
        <taxon>Kinetoplastea</taxon>
        <taxon>Metakinetoplastina</taxon>
        <taxon>Trypanosomatida</taxon>
        <taxon>Trypanosomatidae</taxon>
        <taxon>Leishmaniinae</taxon>
        <taxon>Leishmania</taxon>
        <taxon>Leishmania guyanensis species complex</taxon>
    </lineage>
</organism>
<feature type="chain" id="PRO_5009113886" evidence="10">
    <location>
        <begin position="35"/>
        <end position="221"/>
    </location>
</feature>
<keyword evidence="6 9" id="KW-0472">Membrane</keyword>
<dbReference type="GO" id="GO:0016020">
    <property type="term" value="C:membrane"/>
    <property type="evidence" value="ECO:0007669"/>
    <property type="project" value="UniProtKB-SubCell"/>
</dbReference>
<dbReference type="InterPro" id="IPR015720">
    <property type="entry name" value="Emp24-like"/>
</dbReference>
<evidence type="ECO:0000256" key="3">
    <source>
        <dbReference type="ARBA" id="ARBA00022692"/>
    </source>
</evidence>
<evidence type="ECO:0000256" key="8">
    <source>
        <dbReference type="RuleBase" id="RU003827"/>
    </source>
</evidence>
<accession>A0A1E1J5Y6</accession>
<evidence type="ECO:0000259" key="11">
    <source>
        <dbReference type="PROSITE" id="PS50866"/>
    </source>
</evidence>
<reference evidence="12" key="1">
    <citation type="submission" date="2012-08" db="EMBL/GenBank/DDBJ databases">
        <title>Comparative genomics of metastatic and non-metastatic Leishmania guyanensis provides insights into polygenic factors involved in Leishmania RNA virus infection.</title>
        <authorList>
            <person name="Smith D."/>
            <person name="Hertz-Fowler C."/>
            <person name="Martin R."/>
            <person name="Dickens N."/>
            <person name="Fasel N."/>
            <person name="Falquet L."/>
            <person name="Beverley S."/>
            <person name="Zangger H."/>
            <person name="Calderon-Copete S."/>
            <person name="Mottram J."/>
            <person name="Xenarios I."/>
        </authorList>
    </citation>
    <scope>NUCLEOTIDE SEQUENCE</scope>
    <source>
        <strain evidence="12">MHOM/BR/75/M4147/SSU:IR2SAT-LUC</strain>
    </source>
</reference>
<dbReference type="SMART" id="SM01190">
    <property type="entry name" value="EMP24_GP25L"/>
    <property type="match status" value="1"/>
</dbReference>
<dbReference type="SUPFAM" id="SSF101576">
    <property type="entry name" value="Supernatant protein factor (SPF), C-terminal domain"/>
    <property type="match status" value="1"/>
</dbReference>
<dbReference type="EMBL" id="CALQ01001534">
    <property type="protein sequence ID" value="CCM18277.1"/>
    <property type="molecule type" value="Genomic_DNA"/>
</dbReference>
<dbReference type="PANTHER" id="PTHR22811">
    <property type="entry name" value="TRANSMEMBRANE EMP24 DOMAIN-CONTAINING PROTEIN"/>
    <property type="match status" value="1"/>
</dbReference>
<evidence type="ECO:0000256" key="10">
    <source>
        <dbReference type="SAM" id="SignalP"/>
    </source>
</evidence>
<evidence type="ECO:0000256" key="9">
    <source>
        <dbReference type="SAM" id="Phobius"/>
    </source>
</evidence>
<evidence type="ECO:0000313" key="12">
    <source>
        <dbReference type="EMBL" id="CCM18277.1"/>
    </source>
</evidence>
<name>A0A1E1J5Y6_LEIGU</name>
<keyword evidence="4 10" id="KW-0732">Signal</keyword>
<proteinExistence type="inferred from homology"/>